<protein>
    <submittedName>
        <fullName evidence="1">Uncharacterized protein</fullName>
    </submittedName>
</protein>
<proteinExistence type="predicted"/>
<name>A0ABQ0A920_9GAMM</name>
<accession>A0ABQ0A920</accession>
<gene>
    <name evidence="1" type="ORF">NBRC116591_19320</name>
</gene>
<organism evidence="1 2">
    <name type="scientific">Sessilibacter corallicola</name>
    <dbReference type="NCBI Taxonomy" id="2904075"/>
    <lineage>
        <taxon>Bacteria</taxon>
        <taxon>Pseudomonadati</taxon>
        <taxon>Pseudomonadota</taxon>
        <taxon>Gammaproteobacteria</taxon>
        <taxon>Cellvibrionales</taxon>
        <taxon>Cellvibrionaceae</taxon>
        <taxon>Sessilibacter</taxon>
    </lineage>
</organism>
<comment type="caution">
    <text evidence="1">The sequence shown here is derived from an EMBL/GenBank/DDBJ whole genome shotgun (WGS) entry which is preliminary data.</text>
</comment>
<evidence type="ECO:0000313" key="2">
    <source>
        <dbReference type="Proteomes" id="UP001465153"/>
    </source>
</evidence>
<dbReference type="Proteomes" id="UP001465153">
    <property type="component" value="Unassembled WGS sequence"/>
</dbReference>
<evidence type="ECO:0000313" key="1">
    <source>
        <dbReference type="EMBL" id="GAA6168121.1"/>
    </source>
</evidence>
<dbReference type="EMBL" id="BAABWN010000006">
    <property type="protein sequence ID" value="GAA6168121.1"/>
    <property type="molecule type" value="Genomic_DNA"/>
</dbReference>
<keyword evidence="2" id="KW-1185">Reference proteome</keyword>
<reference evidence="1 2" key="1">
    <citation type="submission" date="2024-04" db="EMBL/GenBank/DDBJ databases">
        <title>Draft genome sequence of Sessilibacter corallicola NBRC 116591.</title>
        <authorList>
            <person name="Miyakawa T."/>
            <person name="Kusuya Y."/>
            <person name="Miura T."/>
        </authorList>
    </citation>
    <scope>NUCLEOTIDE SEQUENCE [LARGE SCALE GENOMIC DNA]</scope>
    <source>
        <strain evidence="1 2">KU-00831-HH</strain>
    </source>
</reference>
<sequence>MCNRLFPKLIFQKGPILILTIRYPHVRELVKYYAIELEDSLTLSILDNGLNSEEEAKHLSLFIWKMIDKMAENRDNNKIVLGGTNNTSMLPDVSYEMDNFTEETGFSKIWEEISDNA</sequence>